<evidence type="ECO:0000313" key="2">
    <source>
        <dbReference type="Proteomes" id="UP000025947"/>
    </source>
</evidence>
<dbReference type="EMBL" id="JLXW01000010">
    <property type="protein sequence ID" value="KBZ60890.1"/>
    <property type="molecule type" value="Genomic_DNA"/>
</dbReference>
<name>A0A051TVP2_9MYCO</name>
<dbReference type="AlphaFoldDB" id="A0A051TVP2"/>
<dbReference type="GO" id="GO:0020037">
    <property type="term" value="F:heme binding"/>
    <property type="evidence" value="ECO:0007669"/>
    <property type="project" value="InterPro"/>
</dbReference>
<protein>
    <submittedName>
        <fullName evidence="1">Uncharacterized protein</fullName>
    </submittedName>
</protein>
<dbReference type="HOGENOM" id="CLU_3170547_0_0_11"/>
<accession>A0A051TVP2</accession>
<dbReference type="Proteomes" id="UP000025947">
    <property type="component" value="Unassembled WGS sequence"/>
</dbReference>
<reference evidence="1 2" key="1">
    <citation type="submission" date="2014-04" db="EMBL/GenBank/DDBJ databases">
        <title>The Genome Sequence of Mycobacterium tuberculosis TKK-01-0051.</title>
        <authorList>
            <consortium name="The Broad Institute Genomics Platform"/>
            <consortium name="The Broad Institute Genome Sequencing Center for Infectious Disease"/>
            <person name="Earl A.M."/>
            <person name="Cohen K."/>
            <person name="Pym A."/>
            <person name="Bishai W."/>
            <person name="Maharaj K."/>
            <person name="Desjardins C."/>
            <person name="Abeel T."/>
            <person name="Young S."/>
            <person name="Zeng Q."/>
            <person name="Gargeya S."/>
            <person name="Abouelleil A."/>
            <person name="Alvarado L."/>
            <person name="Chapman S.B."/>
            <person name="Gainer-Dewar J."/>
            <person name="Goldberg J."/>
            <person name="Griggs A."/>
            <person name="Gujja S."/>
            <person name="Hansen M."/>
            <person name="Howarth C."/>
            <person name="Imamovic A."/>
            <person name="Larimer J."/>
            <person name="Murphy C."/>
            <person name="Naylor J."/>
            <person name="Pearson M."/>
            <person name="Poon T.W."/>
            <person name="Priest M."/>
            <person name="Roberts A."/>
            <person name="Saif S."/>
            <person name="Shea T."/>
            <person name="Sykes S."/>
            <person name="Wortman J."/>
            <person name="Nusbaum C."/>
            <person name="Birren B."/>
        </authorList>
    </citation>
    <scope>NUCLEOTIDE SEQUENCE [LARGE SCALE GENOMIC DNA]</scope>
    <source>
        <strain evidence="1 2">TKK-01-0051</strain>
    </source>
</reference>
<keyword evidence="2" id="KW-1185">Reference proteome</keyword>
<proteinExistence type="predicted"/>
<sequence length="47" mass="4997">MRFSMRDIELHGVTIPAGKLVSPVVGWANCDPEAKLGSSWKVSLGVG</sequence>
<gene>
    <name evidence="1" type="ORF">K875_03841</name>
</gene>
<dbReference type="GO" id="GO:0016705">
    <property type="term" value="F:oxidoreductase activity, acting on paired donors, with incorporation or reduction of molecular oxygen"/>
    <property type="evidence" value="ECO:0007669"/>
    <property type="project" value="InterPro"/>
</dbReference>
<comment type="caution">
    <text evidence="1">The sequence shown here is derived from an EMBL/GenBank/DDBJ whole genome shotgun (WGS) entry which is preliminary data.</text>
</comment>
<dbReference type="GO" id="GO:0005506">
    <property type="term" value="F:iron ion binding"/>
    <property type="evidence" value="ECO:0007669"/>
    <property type="project" value="InterPro"/>
</dbReference>
<dbReference type="PATRIC" id="fig|1324261.3.peg.3883"/>
<dbReference type="GO" id="GO:0004497">
    <property type="term" value="F:monooxygenase activity"/>
    <property type="evidence" value="ECO:0007669"/>
    <property type="project" value="InterPro"/>
</dbReference>
<dbReference type="SUPFAM" id="SSF48264">
    <property type="entry name" value="Cytochrome P450"/>
    <property type="match status" value="1"/>
</dbReference>
<organism evidence="1 2">
    <name type="scientific">Mycobacterium [tuberculosis] TKK-01-0051</name>
    <dbReference type="NCBI Taxonomy" id="1324261"/>
    <lineage>
        <taxon>Bacteria</taxon>
        <taxon>Bacillati</taxon>
        <taxon>Actinomycetota</taxon>
        <taxon>Actinomycetes</taxon>
        <taxon>Mycobacteriales</taxon>
        <taxon>Mycobacteriaceae</taxon>
        <taxon>Mycobacterium</taxon>
        <taxon>Mycobacterium avium complex (MAC)</taxon>
    </lineage>
</organism>
<evidence type="ECO:0000313" key="1">
    <source>
        <dbReference type="EMBL" id="KBZ60890.1"/>
    </source>
</evidence>
<dbReference type="InterPro" id="IPR036396">
    <property type="entry name" value="Cyt_P450_sf"/>
</dbReference>